<dbReference type="Pfam" id="PF00497">
    <property type="entry name" value="SBP_bac_3"/>
    <property type="match status" value="1"/>
</dbReference>
<organism evidence="3 4">
    <name type="scientific">Thalassolituus pacificus</name>
    <dbReference type="NCBI Taxonomy" id="2975440"/>
    <lineage>
        <taxon>Bacteria</taxon>
        <taxon>Pseudomonadati</taxon>
        <taxon>Pseudomonadota</taxon>
        <taxon>Gammaproteobacteria</taxon>
        <taxon>Oceanospirillales</taxon>
        <taxon>Oceanospirillaceae</taxon>
        <taxon>Thalassolituus</taxon>
    </lineage>
</organism>
<accession>A0A9X2WD02</accession>
<dbReference type="EMBL" id="JAOANI010000012">
    <property type="protein sequence ID" value="MCT7358019.1"/>
    <property type="molecule type" value="Genomic_DNA"/>
</dbReference>
<evidence type="ECO:0000313" key="4">
    <source>
        <dbReference type="Proteomes" id="UP001147830"/>
    </source>
</evidence>
<dbReference type="AlphaFoldDB" id="A0A9X2WD02"/>
<keyword evidence="4" id="KW-1185">Reference proteome</keyword>
<reference evidence="3" key="1">
    <citation type="journal article" date="2022" name="Front. Microbiol.">
        <title>Genome-based taxonomic rearrangement of Oceanobacter-related bacteria including the description of Thalassolituus hydrocarbonoclasticus sp. nov. and Thalassolituus pacificus sp. nov. and emended description of the genus Thalassolituus.</title>
        <authorList>
            <person name="Dong C."/>
            <person name="Wei L."/>
            <person name="Wang J."/>
            <person name="Lai Q."/>
            <person name="Huang Z."/>
            <person name="Shao Z."/>
        </authorList>
    </citation>
    <scope>NUCLEOTIDE SEQUENCE</scope>
    <source>
        <strain evidence="3">59MF3M-4</strain>
    </source>
</reference>
<evidence type="ECO:0000313" key="3">
    <source>
        <dbReference type="EMBL" id="MCT7358019.1"/>
    </source>
</evidence>
<feature type="signal peptide" evidence="1">
    <location>
        <begin position="1"/>
        <end position="19"/>
    </location>
</feature>
<evidence type="ECO:0000259" key="2">
    <source>
        <dbReference type="Pfam" id="PF00497"/>
    </source>
</evidence>
<comment type="caution">
    <text evidence="3">The sequence shown here is derived from an EMBL/GenBank/DDBJ whole genome shotgun (WGS) entry which is preliminary data.</text>
</comment>
<dbReference type="PANTHER" id="PTHR38834:SF3">
    <property type="entry name" value="SOLUTE-BINDING PROTEIN FAMILY 3_N-TERMINAL DOMAIN-CONTAINING PROTEIN"/>
    <property type="match status" value="1"/>
</dbReference>
<proteinExistence type="predicted"/>
<protein>
    <submittedName>
        <fullName evidence="3">Transporter substrate-binding domain-containing protein</fullName>
    </submittedName>
</protein>
<dbReference type="PANTHER" id="PTHR38834">
    <property type="entry name" value="PERIPLASMIC SUBSTRATE BINDING PROTEIN FAMILY 3"/>
    <property type="match status" value="1"/>
</dbReference>
<dbReference type="Proteomes" id="UP001147830">
    <property type="component" value="Unassembled WGS sequence"/>
</dbReference>
<evidence type="ECO:0000256" key="1">
    <source>
        <dbReference type="SAM" id="SignalP"/>
    </source>
</evidence>
<dbReference type="RefSeq" id="WP_260974945.1">
    <property type="nucleotide sequence ID" value="NZ_JAOANI010000012.1"/>
</dbReference>
<sequence>MPMYRIAFLIMLFSASTQASDKLYLYTEQFPPYNMTDNGQPFAHKADEITGLCTDMVKAIIKRIPYDVKMKLRNWNYGLDRAKQKADHGIFCTARNEERESWFQWVGPLTEIRWTLFAKAGSDIRLTTLEDARKYRIGGYKGDVMTQYLIDQGFNVSVVDSDAMNPLRLHHGQIDLWIADYLSGPYVASDAADLSDMEAALIFRSTPLYLALNKDMDGKIVKSIMQAHDTLKKENVFSDIERVYGN</sequence>
<dbReference type="SUPFAM" id="SSF53850">
    <property type="entry name" value="Periplasmic binding protein-like II"/>
    <property type="match status" value="1"/>
</dbReference>
<reference evidence="3" key="2">
    <citation type="submission" date="2022-08" db="EMBL/GenBank/DDBJ databases">
        <authorList>
            <person name="Dong C."/>
        </authorList>
    </citation>
    <scope>NUCLEOTIDE SEQUENCE</scope>
    <source>
        <strain evidence="3">59MF3M-4</strain>
    </source>
</reference>
<feature type="domain" description="Solute-binding protein family 3/N-terminal" evidence="2">
    <location>
        <begin position="28"/>
        <end position="244"/>
    </location>
</feature>
<dbReference type="InterPro" id="IPR001638">
    <property type="entry name" value="Solute-binding_3/MltF_N"/>
</dbReference>
<gene>
    <name evidence="3" type="ORF">NYR02_03150</name>
</gene>
<name>A0A9X2WD02_9GAMM</name>
<keyword evidence="1" id="KW-0732">Signal</keyword>
<dbReference type="Gene3D" id="3.40.190.10">
    <property type="entry name" value="Periplasmic binding protein-like II"/>
    <property type="match status" value="2"/>
</dbReference>
<feature type="chain" id="PRO_5040968964" evidence="1">
    <location>
        <begin position="20"/>
        <end position="246"/>
    </location>
</feature>